<keyword evidence="3" id="KW-1185">Reference proteome</keyword>
<dbReference type="STRING" id="1484053.SAMN05444274_1137"/>
<sequence length="79" mass="9188">MKNSLMLTQDKILLRKRALIESVNDELKNMCQIEHTRHRCFGNFLTNLLSGLIAYSYMPKKPTLNLDENVENNKICTFA</sequence>
<gene>
    <name evidence="2" type="ORF">SAMN05444274_1137</name>
</gene>
<reference evidence="2 3" key="1">
    <citation type="submission" date="2016-11" db="EMBL/GenBank/DDBJ databases">
        <authorList>
            <person name="Jaros S."/>
            <person name="Januszkiewicz K."/>
            <person name="Wedrychowicz H."/>
        </authorList>
    </citation>
    <scope>NUCLEOTIDE SEQUENCE [LARGE SCALE GENOMIC DNA]</scope>
    <source>
        <strain evidence="2 3">DSM 26910</strain>
    </source>
</reference>
<evidence type="ECO:0000313" key="3">
    <source>
        <dbReference type="Proteomes" id="UP000184164"/>
    </source>
</evidence>
<dbReference type="InterPro" id="IPR025668">
    <property type="entry name" value="Tnp_DDE_dom"/>
</dbReference>
<name>A0A1M5FJJ4_9BACT</name>
<feature type="domain" description="Transposase DDE" evidence="1">
    <location>
        <begin position="1"/>
        <end position="40"/>
    </location>
</feature>
<evidence type="ECO:0000259" key="1">
    <source>
        <dbReference type="Pfam" id="PF13612"/>
    </source>
</evidence>
<dbReference type="Pfam" id="PF13612">
    <property type="entry name" value="DDE_Tnp_1_3"/>
    <property type="match status" value="1"/>
</dbReference>
<dbReference type="Proteomes" id="UP000184164">
    <property type="component" value="Unassembled WGS sequence"/>
</dbReference>
<protein>
    <submittedName>
        <fullName evidence="2">Transposase DDE domain-containing protein</fullName>
    </submittedName>
</protein>
<dbReference type="EMBL" id="FQUM01000013">
    <property type="protein sequence ID" value="SHF91666.1"/>
    <property type="molecule type" value="Genomic_DNA"/>
</dbReference>
<proteinExistence type="predicted"/>
<dbReference type="AlphaFoldDB" id="A0A1M5FJJ4"/>
<accession>A0A1M5FJJ4</accession>
<evidence type="ECO:0000313" key="2">
    <source>
        <dbReference type="EMBL" id="SHF91666.1"/>
    </source>
</evidence>
<organism evidence="2 3">
    <name type="scientific">Mariniphaga anaerophila</name>
    <dbReference type="NCBI Taxonomy" id="1484053"/>
    <lineage>
        <taxon>Bacteria</taxon>
        <taxon>Pseudomonadati</taxon>
        <taxon>Bacteroidota</taxon>
        <taxon>Bacteroidia</taxon>
        <taxon>Marinilabiliales</taxon>
        <taxon>Prolixibacteraceae</taxon>
        <taxon>Mariniphaga</taxon>
    </lineage>
</organism>